<keyword evidence="6" id="KW-0695">RNA-directed DNA polymerase</keyword>
<reference evidence="8" key="1">
    <citation type="submission" date="2022-11" db="EMBL/GenBank/DDBJ databases">
        <authorList>
            <person name="Morgan W.R."/>
            <person name="Tartar A."/>
        </authorList>
    </citation>
    <scope>NUCLEOTIDE SEQUENCE</scope>
    <source>
        <strain evidence="8">ARSEF 373</strain>
    </source>
</reference>
<dbReference type="InterPro" id="IPR041373">
    <property type="entry name" value="RT_RNaseH"/>
</dbReference>
<dbReference type="GO" id="GO:0004519">
    <property type="term" value="F:endonuclease activity"/>
    <property type="evidence" value="ECO:0007669"/>
    <property type="project" value="UniProtKB-KW"/>
</dbReference>
<dbReference type="Pfam" id="PF17917">
    <property type="entry name" value="RT_RNaseH"/>
    <property type="match status" value="1"/>
</dbReference>
<evidence type="ECO:0000256" key="2">
    <source>
        <dbReference type="ARBA" id="ARBA00022695"/>
    </source>
</evidence>
<keyword evidence="9" id="KW-1185">Reference proteome</keyword>
<gene>
    <name evidence="8" type="ORF">N0F65_007096</name>
</gene>
<protein>
    <recommendedName>
        <fullName evidence="7">Reverse transcriptase RNase H-like domain-containing protein</fullName>
    </recommendedName>
</protein>
<dbReference type="InterPro" id="IPR043502">
    <property type="entry name" value="DNA/RNA_pol_sf"/>
</dbReference>
<reference evidence="8" key="2">
    <citation type="journal article" date="2023" name="Microbiol Resour">
        <title>Decontamination and Annotation of the Draft Genome Sequence of the Oomycete Lagenidium giganteum ARSEF 373.</title>
        <authorList>
            <person name="Morgan W.R."/>
            <person name="Tartar A."/>
        </authorList>
    </citation>
    <scope>NUCLEOTIDE SEQUENCE</scope>
    <source>
        <strain evidence="8">ARSEF 373</strain>
    </source>
</reference>
<organism evidence="8 9">
    <name type="scientific">Lagenidium giganteum</name>
    <dbReference type="NCBI Taxonomy" id="4803"/>
    <lineage>
        <taxon>Eukaryota</taxon>
        <taxon>Sar</taxon>
        <taxon>Stramenopiles</taxon>
        <taxon>Oomycota</taxon>
        <taxon>Peronosporomycetes</taxon>
        <taxon>Pythiales</taxon>
        <taxon>Pythiaceae</taxon>
    </lineage>
</organism>
<evidence type="ECO:0000256" key="5">
    <source>
        <dbReference type="ARBA" id="ARBA00022801"/>
    </source>
</evidence>
<sequence>MRHHADCSKEVFIIIYVNNWAFGAAIYQEPDGIQHPVQFVSRVLKDTESRYPRPR</sequence>
<keyword evidence="2" id="KW-0548">Nucleotidyltransferase</keyword>
<evidence type="ECO:0000256" key="4">
    <source>
        <dbReference type="ARBA" id="ARBA00022759"/>
    </source>
</evidence>
<evidence type="ECO:0000313" key="8">
    <source>
        <dbReference type="EMBL" id="DAZ93450.1"/>
    </source>
</evidence>
<evidence type="ECO:0000313" key="9">
    <source>
        <dbReference type="Proteomes" id="UP001146120"/>
    </source>
</evidence>
<evidence type="ECO:0000256" key="6">
    <source>
        <dbReference type="ARBA" id="ARBA00022918"/>
    </source>
</evidence>
<keyword evidence="3" id="KW-0540">Nuclease</keyword>
<dbReference type="Proteomes" id="UP001146120">
    <property type="component" value="Unassembled WGS sequence"/>
</dbReference>
<comment type="caution">
    <text evidence="8">The sequence shown here is derived from an EMBL/GenBank/DDBJ whole genome shotgun (WGS) entry which is preliminary data.</text>
</comment>
<dbReference type="SUPFAM" id="SSF56672">
    <property type="entry name" value="DNA/RNA polymerases"/>
    <property type="match status" value="1"/>
</dbReference>
<dbReference type="AlphaFoldDB" id="A0AAV2YHA6"/>
<accession>A0AAV2YHA6</accession>
<dbReference type="EMBL" id="DAKRPA010000315">
    <property type="protein sequence ID" value="DAZ93450.1"/>
    <property type="molecule type" value="Genomic_DNA"/>
</dbReference>
<name>A0AAV2YHA6_9STRA</name>
<keyword evidence="1" id="KW-0808">Transferase</keyword>
<keyword evidence="5" id="KW-0378">Hydrolase</keyword>
<feature type="domain" description="Reverse transcriptase RNase H-like" evidence="7">
    <location>
        <begin position="6"/>
        <end position="52"/>
    </location>
</feature>
<keyword evidence="4" id="KW-0255">Endonuclease</keyword>
<dbReference type="GO" id="GO:0003964">
    <property type="term" value="F:RNA-directed DNA polymerase activity"/>
    <property type="evidence" value="ECO:0007669"/>
    <property type="project" value="UniProtKB-KW"/>
</dbReference>
<evidence type="ECO:0000256" key="1">
    <source>
        <dbReference type="ARBA" id="ARBA00022679"/>
    </source>
</evidence>
<dbReference type="GO" id="GO:0016787">
    <property type="term" value="F:hydrolase activity"/>
    <property type="evidence" value="ECO:0007669"/>
    <property type="project" value="UniProtKB-KW"/>
</dbReference>
<evidence type="ECO:0000256" key="3">
    <source>
        <dbReference type="ARBA" id="ARBA00022722"/>
    </source>
</evidence>
<evidence type="ECO:0000259" key="7">
    <source>
        <dbReference type="Pfam" id="PF17917"/>
    </source>
</evidence>
<proteinExistence type="predicted"/>